<accession>A0A3P6GAB7</accession>
<gene>
    <name evidence="1" type="ORF">BOLC1T03538H</name>
</gene>
<proteinExistence type="predicted"/>
<reference evidence="1" key="1">
    <citation type="submission" date="2018-11" db="EMBL/GenBank/DDBJ databases">
        <authorList>
            <consortium name="Genoscope - CEA"/>
            <person name="William W."/>
        </authorList>
    </citation>
    <scope>NUCLEOTIDE SEQUENCE</scope>
</reference>
<dbReference type="AlphaFoldDB" id="A0A3P6GAB7"/>
<evidence type="ECO:0000313" key="1">
    <source>
        <dbReference type="EMBL" id="VDD51149.1"/>
    </source>
</evidence>
<sequence length="45" mass="5234">MVKAQVEVKGKARRGDLPKTLMFLKHLIYTDLGFKSNIYHSHHQP</sequence>
<name>A0A3P6GAB7_BRAOL</name>
<dbReference type="EMBL" id="LR031878">
    <property type="protein sequence ID" value="VDD51149.1"/>
    <property type="molecule type" value="Genomic_DNA"/>
</dbReference>
<organism evidence="1">
    <name type="scientific">Brassica oleracea</name>
    <name type="common">Wild cabbage</name>
    <dbReference type="NCBI Taxonomy" id="3712"/>
    <lineage>
        <taxon>Eukaryota</taxon>
        <taxon>Viridiplantae</taxon>
        <taxon>Streptophyta</taxon>
        <taxon>Embryophyta</taxon>
        <taxon>Tracheophyta</taxon>
        <taxon>Spermatophyta</taxon>
        <taxon>Magnoliopsida</taxon>
        <taxon>eudicotyledons</taxon>
        <taxon>Gunneridae</taxon>
        <taxon>Pentapetalae</taxon>
        <taxon>rosids</taxon>
        <taxon>malvids</taxon>
        <taxon>Brassicales</taxon>
        <taxon>Brassicaceae</taxon>
        <taxon>Brassiceae</taxon>
        <taxon>Brassica</taxon>
    </lineage>
</organism>
<protein>
    <submittedName>
        <fullName evidence="1">Uncharacterized protein</fullName>
    </submittedName>
</protein>